<dbReference type="EMBL" id="LKST01000002">
    <property type="protein sequence ID" value="KQB84439.1"/>
    <property type="molecule type" value="Genomic_DNA"/>
</dbReference>
<dbReference type="STRING" id="1544416.Cocul_01240"/>
<proteinExistence type="predicted"/>
<dbReference type="Proteomes" id="UP000050517">
    <property type="component" value="Unassembled WGS sequence"/>
</dbReference>
<gene>
    <name evidence="1" type="ORF">Cocul_01240</name>
</gene>
<dbReference type="PATRIC" id="fig|1544416.3.peg.1245"/>
<organism evidence="1 2">
    <name type="scientific">Corynebacterium oculi</name>
    <dbReference type="NCBI Taxonomy" id="1544416"/>
    <lineage>
        <taxon>Bacteria</taxon>
        <taxon>Bacillati</taxon>
        <taxon>Actinomycetota</taxon>
        <taxon>Actinomycetes</taxon>
        <taxon>Mycobacteriales</taxon>
        <taxon>Corynebacteriaceae</taxon>
        <taxon>Corynebacterium</taxon>
    </lineage>
</organism>
<dbReference type="InterPro" id="IPR013785">
    <property type="entry name" value="Aldolase_TIM"/>
</dbReference>
<sequence>MRDLTRAGSAQAVARAIAEGENDLVVPASWVPEEIPEGVRVIVACGFPTGRHHPLIKASEARLAVQSGATGALIVVDASAGEYAWTIDLVTAREAVSEQVRLAVGIDAQAPNRAEIERVARRAGAEAVLLVERDAAGGCGYGVRSSET</sequence>
<protein>
    <submittedName>
        <fullName evidence="1">Deoxyribose-phosphate aldolase</fullName>
    </submittedName>
</protein>
<dbReference type="RefSeq" id="WP_055122368.1">
    <property type="nucleotide sequence ID" value="NZ_LKST01000002.1"/>
</dbReference>
<evidence type="ECO:0000313" key="1">
    <source>
        <dbReference type="EMBL" id="KQB84439.1"/>
    </source>
</evidence>
<dbReference type="SUPFAM" id="SSF51569">
    <property type="entry name" value="Aldolase"/>
    <property type="match status" value="1"/>
</dbReference>
<dbReference type="AlphaFoldDB" id="A0A0Q0Z4Q9"/>
<evidence type="ECO:0000313" key="2">
    <source>
        <dbReference type="Proteomes" id="UP000050517"/>
    </source>
</evidence>
<dbReference type="Gene3D" id="3.20.20.70">
    <property type="entry name" value="Aldolase class I"/>
    <property type="match status" value="1"/>
</dbReference>
<reference evidence="1 2" key="1">
    <citation type="submission" date="2015-10" db="EMBL/GenBank/DDBJ databases">
        <title>Corynebacteirum lowii and Corynebacterium oculi species nova, derived from human clinical disease and and emended description of Corynebacterium mastiditis.</title>
        <authorList>
            <person name="Bernard K."/>
            <person name="Pacheco A.L."/>
            <person name="Mcdougall C."/>
            <person name="Burtx T."/>
            <person name="Weibe D."/>
            <person name="Tyler S."/>
            <person name="Olson A.B."/>
            <person name="Cnockaert M."/>
            <person name="Eguchi H."/>
            <person name="Kuwahara T."/>
            <person name="Nakayama-Imaohji H."/>
            <person name="Boudewijins M."/>
            <person name="Van Hoecke F."/>
            <person name="Bernier A.-M."/>
            <person name="Vandamme P."/>
        </authorList>
    </citation>
    <scope>NUCLEOTIDE SEQUENCE [LARGE SCALE GENOMIC DNA]</scope>
    <source>
        <strain evidence="1 2">NML 130210</strain>
    </source>
</reference>
<keyword evidence="2" id="KW-1185">Reference proteome</keyword>
<accession>A0A0Q0Z4Q9</accession>
<name>A0A0Q0Z4Q9_9CORY</name>
<comment type="caution">
    <text evidence="1">The sequence shown here is derived from an EMBL/GenBank/DDBJ whole genome shotgun (WGS) entry which is preliminary data.</text>
</comment>